<name>A0A1G8X300_9BACT</name>
<evidence type="ECO:0000313" key="1">
    <source>
        <dbReference type="EMBL" id="SDJ84831.1"/>
    </source>
</evidence>
<organism evidence="1 2">
    <name type="scientific">Catalinimonas alkaloidigena</name>
    <dbReference type="NCBI Taxonomy" id="1075417"/>
    <lineage>
        <taxon>Bacteria</taxon>
        <taxon>Pseudomonadati</taxon>
        <taxon>Bacteroidota</taxon>
        <taxon>Cytophagia</taxon>
        <taxon>Cytophagales</taxon>
        <taxon>Catalimonadaceae</taxon>
        <taxon>Catalinimonas</taxon>
    </lineage>
</organism>
<dbReference type="OrthoDB" id="1253311at2"/>
<gene>
    <name evidence="1" type="ORF">SAMN05421823_101249</name>
</gene>
<accession>A0A1G8X300</accession>
<protein>
    <submittedName>
        <fullName evidence="1">Uncharacterized protein</fullName>
    </submittedName>
</protein>
<dbReference type="RefSeq" id="WP_089678101.1">
    <property type="nucleotide sequence ID" value="NZ_FNFO01000001.1"/>
</dbReference>
<dbReference type="AlphaFoldDB" id="A0A1G8X300"/>
<dbReference type="Proteomes" id="UP000198510">
    <property type="component" value="Unassembled WGS sequence"/>
</dbReference>
<proteinExistence type="predicted"/>
<keyword evidence="2" id="KW-1185">Reference proteome</keyword>
<evidence type="ECO:0000313" key="2">
    <source>
        <dbReference type="Proteomes" id="UP000198510"/>
    </source>
</evidence>
<dbReference type="EMBL" id="FNFO01000001">
    <property type="protein sequence ID" value="SDJ84831.1"/>
    <property type="molecule type" value="Genomic_DNA"/>
</dbReference>
<sequence length="323" mass="37136">MRVVISSDHVDSQGDLITKQGLESAADIINGDRKVRYSVEHMTGLPPLGKIVNAEVIESEGHHYLTVEMLKYDVYEEIEWDKDLVKASCSSNDQPLNEPDFDISSQIKVSLDEANFETRADFEEYIQVLKQSNLDIETESFLRKSIFNDPEIIVKIAEYYFIYKFLRSALDKTVNKISDQLSDKFAEDTIKLYDFIRQSVKELLVKAIPKNRPISYVIKISGNPEVELFASIKEPDLLMKALEFDELTNLKHKITEIKNKIVFEKIQFVLTKTGKWEFNFLLTNKGEAVGRKSSFRKRDRMLELVIDKTTPRLPHDDANGGFG</sequence>
<reference evidence="1 2" key="1">
    <citation type="submission" date="2016-10" db="EMBL/GenBank/DDBJ databases">
        <authorList>
            <person name="de Groot N.N."/>
        </authorList>
    </citation>
    <scope>NUCLEOTIDE SEQUENCE [LARGE SCALE GENOMIC DNA]</scope>
    <source>
        <strain evidence="1 2">DSM 25186</strain>
    </source>
</reference>